<feature type="compositionally biased region" description="Basic and acidic residues" evidence="1">
    <location>
        <begin position="122"/>
        <end position="131"/>
    </location>
</feature>
<comment type="caution">
    <text evidence="2">The sequence shown here is derived from an EMBL/GenBank/DDBJ whole genome shotgun (WGS) entry which is preliminary data.</text>
</comment>
<sequence>MQLPIRSCVEESRCYLWTCTRSLSSFYEEDCLFQSMMVFGSANGQGYVLSHCFEYLVVVPAIATISHGLWAAAEKMFQRASSGAKGTGSGPAQSLWVAGSGSGTSSSEVRAGWRSLNQVSRQEPETLKQKS</sequence>
<gene>
    <name evidence="2" type="ORF">D4764_12G0010660</name>
</gene>
<organism evidence="2 3">
    <name type="scientific">Takifugu flavidus</name>
    <name type="common">sansaifugu</name>
    <dbReference type="NCBI Taxonomy" id="433684"/>
    <lineage>
        <taxon>Eukaryota</taxon>
        <taxon>Metazoa</taxon>
        <taxon>Chordata</taxon>
        <taxon>Craniata</taxon>
        <taxon>Vertebrata</taxon>
        <taxon>Euteleostomi</taxon>
        <taxon>Actinopterygii</taxon>
        <taxon>Neopterygii</taxon>
        <taxon>Teleostei</taxon>
        <taxon>Neoteleostei</taxon>
        <taxon>Acanthomorphata</taxon>
        <taxon>Eupercaria</taxon>
        <taxon>Tetraodontiformes</taxon>
        <taxon>Tetradontoidea</taxon>
        <taxon>Tetraodontidae</taxon>
        <taxon>Takifugu</taxon>
    </lineage>
</organism>
<name>A0A5C6PEW6_9TELE</name>
<accession>A0A5C6PEW6</accession>
<feature type="region of interest" description="Disordered" evidence="1">
    <location>
        <begin position="81"/>
        <end position="131"/>
    </location>
</feature>
<protein>
    <submittedName>
        <fullName evidence="2">Uncharacterized protein</fullName>
    </submittedName>
</protein>
<dbReference type="AlphaFoldDB" id="A0A5C6PEW6"/>
<evidence type="ECO:0000313" key="2">
    <source>
        <dbReference type="EMBL" id="TWW77676.1"/>
    </source>
</evidence>
<keyword evidence="3" id="KW-1185">Reference proteome</keyword>
<evidence type="ECO:0000256" key="1">
    <source>
        <dbReference type="SAM" id="MobiDB-lite"/>
    </source>
</evidence>
<proteinExistence type="predicted"/>
<reference evidence="2 3" key="1">
    <citation type="submission" date="2019-04" db="EMBL/GenBank/DDBJ databases">
        <title>Chromosome genome assembly for Takifugu flavidus.</title>
        <authorList>
            <person name="Xiao S."/>
        </authorList>
    </citation>
    <scope>NUCLEOTIDE SEQUENCE [LARGE SCALE GENOMIC DNA]</scope>
    <source>
        <strain evidence="2">HTHZ2018</strain>
        <tissue evidence="2">Muscle</tissue>
    </source>
</reference>
<dbReference type="Proteomes" id="UP000324091">
    <property type="component" value="Chromosome 12"/>
</dbReference>
<evidence type="ECO:0000313" key="3">
    <source>
        <dbReference type="Proteomes" id="UP000324091"/>
    </source>
</evidence>
<dbReference type="EMBL" id="RHFK02000004">
    <property type="protein sequence ID" value="TWW77676.1"/>
    <property type="molecule type" value="Genomic_DNA"/>
</dbReference>